<proteinExistence type="predicted"/>
<dbReference type="Gene3D" id="3.60.20.10">
    <property type="entry name" value="Glutamine Phosphoribosylpyrophosphate, subunit 1, domain 1"/>
    <property type="match status" value="1"/>
</dbReference>
<accession>A0ABY2RD30</accession>
<keyword evidence="2" id="KW-0067">ATP-binding</keyword>
<evidence type="ECO:0000313" key="5">
    <source>
        <dbReference type="Proteomes" id="UP000305109"/>
    </source>
</evidence>
<dbReference type="InterPro" id="IPR029055">
    <property type="entry name" value="Ntn_hydrolases_N"/>
</dbReference>
<comment type="caution">
    <text evidence="4">The sequence shown here is derived from an EMBL/GenBank/DDBJ whole genome shotgun (WGS) entry which is preliminary data.</text>
</comment>
<dbReference type="PANTHER" id="PTHR11772:SF2">
    <property type="entry name" value="ASPARAGINE SYNTHETASE [GLUTAMINE-HYDROLYZING]"/>
    <property type="match status" value="1"/>
</dbReference>
<dbReference type="InterPro" id="IPR017932">
    <property type="entry name" value="GATase_2_dom"/>
</dbReference>
<feature type="non-terminal residue" evidence="4">
    <location>
        <position position="72"/>
    </location>
</feature>
<keyword evidence="5" id="KW-1185">Reference proteome</keyword>
<reference evidence="4 5" key="1">
    <citation type="submission" date="2019-04" db="EMBL/GenBank/DDBJ databases">
        <title>Rhodococcus oryzae sp. nov., a novel actinomycete isolated from rhizosphere soil of rice (Oryza sativa L.).</title>
        <authorList>
            <person name="Li C."/>
        </authorList>
    </citation>
    <scope>NUCLEOTIDE SEQUENCE [LARGE SCALE GENOMIC DNA]</scope>
    <source>
        <strain evidence="4 5">NEAU-CX67</strain>
    </source>
</reference>
<keyword evidence="1" id="KW-0547">Nucleotide-binding</keyword>
<dbReference type="InterPro" id="IPR050795">
    <property type="entry name" value="Asn_Synthetase"/>
</dbReference>
<sequence length="72" mass="7790">MCSILGIFGLRSGDDLAALRVQAVELSRRQRHRGPDWSGVFVGDGAILVHERLAIVDPASGSQPLRSRDGHL</sequence>
<evidence type="ECO:0000256" key="1">
    <source>
        <dbReference type="ARBA" id="ARBA00022741"/>
    </source>
</evidence>
<evidence type="ECO:0000256" key="2">
    <source>
        <dbReference type="ARBA" id="ARBA00022840"/>
    </source>
</evidence>
<dbReference type="SUPFAM" id="SSF56235">
    <property type="entry name" value="N-terminal nucleophile aminohydrolases (Ntn hydrolases)"/>
    <property type="match status" value="1"/>
</dbReference>
<dbReference type="PROSITE" id="PS51278">
    <property type="entry name" value="GATASE_TYPE_2"/>
    <property type="match status" value="1"/>
</dbReference>
<evidence type="ECO:0000259" key="3">
    <source>
        <dbReference type="PROSITE" id="PS51278"/>
    </source>
</evidence>
<dbReference type="PANTHER" id="PTHR11772">
    <property type="entry name" value="ASPARAGINE SYNTHETASE"/>
    <property type="match status" value="1"/>
</dbReference>
<protein>
    <submittedName>
        <fullName evidence="4">Asparagine synthase B</fullName>
    </submittedName>
</protein>
<evidence type="ECO:0000313" key="4">
    <source>
        <dbReference type="EMBL" id="TJZ73374.1"/>
    </source>
</evidence>
<feature type="domain" description="Glutamine amidotransferase type-2" evidence="3">
    <location>
        <begin position="2"/>
        <end position="72"/>
    </location>
</feature>
<dbReference type="EMBL" id="SUMD01000020">
    <property type="protein sequence ID" value="TJZ73374.1"/>
    <property type="molecule type" value="Genomic_DNA"/>
</dbReference>
<dbReference type="Proteomes" id="UP000305109">
    <property type="component" value="Unassembled WGS sequence"/>
</dbReference>
<gene>
    <name evidence="4" type="primary">asnB</name>
    <name evidence="4" type="ORF">FCG67_24540</name>
</gene>
<name>A0ABY2RD30_9NOCA</name>
<organism evidence="4 5">
    <name type="scientific">Rhodococcus oryzae</name>
    <dbReference type="NCBI Taxonomy" id="2571143"/>
    <lineage>
        <taxon>Bacteria</taxon>
        <taxon>Bacillati</taxon>
        <taxon>Actinomycetota</taxon>
        <taxon>Actinomycetes</taxon>
        <taxon>Mycobacteriales</taxon>
        <taxon>Nocardiaceae</taxon>
        <taxon>Rhodococcus</taxon>
    </lineage>
</organism>